<gene>
    <name evidence="3" type="ORF">NEMBOFW57_001637</name>
</gene>
<feature type="compositionally biased region" description="Acidic residues" evidence="1">
    <location>
        <begin position="364"/>
        <end position="376"/>
    </location>
</feature>
<evidence type="ECO:0000313" key="3">
    <source>
        <dbReference type="EMBL" id="KAG7291618.1"/>
    </source>
</evidence>
<feature type="compositionally biased region" description="Acidic residues" evidence="1">
    <location>
        <begin position="214"/>
        <end position="224"/>
    </location>
</feature>
<sequence length="376" mass="41623">MAAPGLLDPTKAGQYPVILSDELLGKPSKETYTGIRYNHRPTLSSDTAPNTARLKKSAKDDSYNLGFDDQGDKYQFNGVRTTDDGNYVLIFDPARKAFVLHRVDSTFHMNITRTPTDSNVESLRKQFPHLEVKTGNTPKLPRKKADKATGASNATGSTKAKAEDTPKKKNKPVELTLPDLTLPTATAAKKQPPPPAQKEEKGKKSKRAALSPVESEEDDDDDDGGLTIEYPEGNPAAFRSTTQYADPFPVAVTRRFSEFARDIERESEDDEFDNNNRMADAYGAELADEEGYEEGDEYDDEEEEEPPRRAPSPARPSRTEVPVPAAEPERYTFDNGDEDSDALDEDFGDLEAELEREFAKAENDGNDSDSSVSEEE</sequence>
<feature type="compositionally biased region" description="Acidic residues" evidence="1">
    <location>
        <begin position="286"/>
        <end position="305"/>
    </location>
</feature>
<evidence type="ECO:0000259" key="2">
    <source>
        <dbReference type="Pfam" id="PF09816"/>
    </source>
</evidence>
<organism evidence="3 4">
    <name type="scientific">Staphylotrichum longicolle</name>
    <dbReference type="NCBI Taxonomy" id="669026"/>
    <lineage>
        <taxon>Eukaryota</taxon>
        <taxon>Fungi</taxon>
        <taxon>Dikarya</taxon>
        <taxon>Ascomycota</taxon>
        <taxon>Pezizomycotina</taxon>
        <taxon>Sordariomycetes</taxon>
        <taxon>Sordariomycetidae</taxon>
        <taxon>Sordariales</taxon>
        <taxon>Chaetomiaceae</taxon>
        <taxon>Staphylotrichum</taxon>
    </lineage>
</organism>
<name>A0AAD4I3Z0_9PEZI</name>
<evidence type="ECO:0000313" key="4">
    <source>
        <dbReference type="Proteomes" id="UP001197093"/>
    </source>
</evidence>
<feature type="region of interest" description="Disordered" evidence="1">
    <location>
        <begin position="262"/>
        <end position="376"/>
    </location>
</feature>
<proteinExistence type="predicted"/>
<keyword evidence="4" id="KW-1185">Reference proteome</keyword>
<feature type="compositionally biased region" description="Low complexity" evidence="1">
    <location>
        <begin position="174"/>
        <end position="190"/>
    </location>
</feature>
<feature type="compositionally biased region" description="Basic and acidic residues" evidence="1">
    <location>
        <begin position="353"/>
        <end position="363"/>
    </location>
</feature>
<dbReference type="AlphaFoldDB" id="A0AAD4I3Z0"/>
<reference evidence="3" key="1">
    <citation type="submission" date="2023-02" db="EMBL/GenBank/DDBJ databases">
        <authorList>
            <person name="Palmer J.M."/>
        </authorList>
    </citation>
    <scope>NUCLEOTIDE SEQUENCE</scope>
    <source>
        <strain evidence="3">FW57</strain>
    </source>
</reference>
<protein>
    <recommendedName>
        <fullName evidence="2">Transcription elongation factor Eaf N-terminal domain-containing protein</fullName>
    </recommendedName>
</protein>
<evidence type="ECO:0000256" key="1">
    <source>
        <dbReference type="SAM" id="MobiDB-lite"/>
    </source>
</evidence>
<accession>A0AAD4I3Z0</accession>
<feature type="compositionally biased region" description="Acidic residues" evidence="1">
    <location>
        <begin position="335"/>
        <end position="352"/>
    </location>
</feature>
<feature type="region of interest" description="Disordered" evidence="1">
    <location>
        <begin position="129"/>
        <end position="249"/>
    </location>
</feature>
<feature type="domain" description="Transcription elongation factor Eaf N-terminal" evidence="2">
    <location>
        <begin position="15"/>
        <end position="115"/>
    </location>
</feature>
<dbReference type="EMBL" id="JAHCVI010000001">
    <property type="protein sequence ID" value="KAG7291618.1"/>
    <property type="molecule type" value="Genomic_DNA"/>
</dbReference>
<dbReference type="Proteomes" id="UP001197093">
    <property type="component" value="Unassembled WGS sequence"/>
</dbReference>
<comment type="caution">
    <text evidence="3">The sequence shown here is derived from an EMBL/GenBank/DDBJ whole genome shotgun (WGS) entry which is preliminary data.</text>
</comment>
<dbReference type="Pfam" id="PF09816">
    <property type="entry name" value="EAF"/>
    <property type="match status" value="1"/>
</dbReference>
<dbReference type="InterPro" id="IPR019194">
    <property type="entry name" value="Tscrpt_elong_fac_Eaf_N"/>
</dbReference>